<evidence type="ECO:0000256" key="1">
    <source>
        <dbReference type="ARBA" id="ARBA00023242"/>
    </source>
</evidence>
<organism evidence="4 5">
    <name type="scientific">Talaromyces proteolyticus</name>
    <dbReference type="NCBI Taxonomy" id="1131652"/>
    <lineage>
        <taxon>Eukaryota</taxon>
        <taxon>Fungi</taxon>
        <taxon>Dikarya</taxon>
        <taxon>Ascomycota</taxon>
        <taxon>Pezizomycotina</taxon>
        <taxon>Eurotiomycetes</taxon>
        <taxon>Eurotiomycetidae</taxon>
        <taxon>Eurotiales</taxon>
        <taxon>Trichocomaceae</taxon>
        <taxon>Talaromyces</taxon>
        <taxon>Talaromyces sect. Bacilispori</taxon>
    </lineage>
</organism>
<dbReference type="Proteomes" id="UP001201262">
    <property type="component" value="Unassembled WGS sequence"/>
</dbReference>
<dbReference type="GO" id="GO:0006351">
    <property type="term" value="P:DNA-templated transcription"/>
    <property type="evidence" value="ECO:0007669"/>
    <property type="project" value="InterPro"/>
</dbReference>
<evidence type="ECO:0000259" key="3">
    <source>
        <dbReference type="Pfam" id="PF04082"/>
    </source>
</evidence>
<sequence>NNFLPAYIQPFPSDWPPYDVEFLKRKGAFTLPSDELRNALIDSYISWVHSSCPVIELHELLSQVLHCDGSKGRVSLMVLYAVMFSAVAFVPFKFLRRAGYAVRQSARELFYFRVKLLYDFRYEEDRIRTIQALLLVSYWQDKHDALQNHWYWVALANAIGRTISLHRDPGEQLSPQAAGLRRRLGWTCFARDRVLSIGLRQTPSILLKQFTLRPLEVSDFNIQPFSSEILETFGQSKLLIDQSSQIALAEMYIAQIQLAVILDQVFDEQYTTQILRPCATNELTTALIERDYDNAIEKHVSTLQNWLSQLPESCQYRPTPTPFLKTVDKIVLLHRAFLNMFYHTVHLALFQPQLHKKEVSEAALHQVRLSSVMITRVVEELQNHGALRFLQSAAVSMLVRAAVSHLYEYSMMSEAQRDHSLRRFLDCVSYVTQLKDIHMYAGFSSSFLCYSAGKLGISSQLLADSLSFDYGIWEDVHTPERFFKRPTTERSATSSHKVDPQAQQSSENGQNTSLATASPINMFDGSSGAHPIDEETIMENFDRNTNTIYSQVLPSQSGRWFNDIETCSDPTYLASLDAWFRDCFESLIQED</sequence>
<reference evidence="4" key="1">
    <citation type="submission" date="2021-12" db="EMBL/GenBank/DDBJ databases">
        <title>Convergent genome expansion in fungi linked to evolution of root-endophyte symbiosis.</title>
        <authorList>
            <consortium name="DOE Joint Genome Institute"/>
            <person name="Ke Y.-H."/>
            <person name="Bonito G."/>
            <person name="Liao H.-L."/>
            <person name="Looney B."/>
            <person name="Rojas-Flechas A."/>
            <person name="Nash J."/>
            <person name="Hameed K."/>
            <person name="Schadt C."/>
            <person name="Martin F."/>
            <person name="Crous P.W."/>
            <person name="Miettinen O."/>
            <person name="Magnuson J.K."/>
            <person name="Labbe J."/>
            <person name="Jacobson D."/>
            <person name="Doktycz M.J."/>
            <person name="Veneault-Fourrey C."/>
            <person name="Kuo A."/>
            <person name="Mondo S."/>
            <person name="Calhoun S."/>
            <person name="Riley R."/>
            <person name="Ohm R."/>
            <person name="LaButti K."/>
            <person name="Andreopoulos B."/>
            <person name="Pangilinan J."/>
            <person name="Nolan M."/>
            <person name="Tritt A."/>
            <person name="Clum A."/>
            <person name="Lipzen A."/>
            <person name="Daum C."/>
            <person name="Barry K."/>
            <person name="Grigoriev I.V."/>
            <person name="Vilgalys R."/>
        </authorList>
    </citation>
    <scope>NUCLEOTIDE SEQUENCE</scope>
    <source>
        <strain evidence="4">PMI_201</strain>
    </source>
</reference>
<proteinExistence type="predicted"/>
<dbReference type="AlphaFoldDB" id="A0AAD4Q302"/>
<name>A0AAD4Q302_9EURO</name>
<protein>
    <submittedName>
        <fullName evidence="4">Fungal-specific transcription factor domain-containing protein</fullName>
    </submittedName>
</protein>
<comment type="caution">
    <text evidence="4">The sequence shown here is derived from an EMBL/GenBank/DDBJ whole genome shotgun (WGS) entry which is preliminary data.</text>
</comment>
<dbReference type="RefSeq" id="XP_046074617.1">
    <property type="nucleotide sequence ID" value="XM_046210914.1"/>
</dbReference>
<keyword evidence="1" id="KW-0539">Nucleus</keyword>
<dbReference type="PANTHER" id="PTHR47425:SF3">
    <property type="entry name" value="ZN(II)2CYS6 TRANSCRIPTION FACTOR (EUROFUNG)"/>
    <property type="match status" value="1"/>
</dbReference>
<dbReference type="PANTHER" id="PTHR47425">
    <property type="entry name" value="FARB-RELATED"/>
    <property type="match status" value="1"/>
</dbReference>
<evidence type="ECO:0000313" key="5">
    <source>
        <dbReference type="Proteomes" id="UP001201262"/>
    </source>
</evidence>
<evidence type="ECO:0000313" key="4">
    <source>
        <dbReference type="EMBL" id="KAH8700911.1"/>
    </source>
</evidence>
<dbReference type="GO" id="GO:0003677">
    <property type="term" value="F:DNA binding"/>
    <property type="evidence" value="ECO:0007669"/>
    <property type="project" value="InterPro"/>
</dbReference>
<dbReference type="CDD" id="cd12148">
    <property type="entry name" value="fungal_TF_MHR"/>
    <property type="match status" value="1"/>
</dbReference>
<accession>A0AAD4Q302</accession>
<dbReference type="InterPro" id="IPR052761">
    <property type="entry name" value="Fungal_Detox/Toxin_TFs"/>
</dbReference>
<evidence type="ECO:0000256" key="2">
    <source>
        <dbReference type="SAM" id="MobiDB-lite"/>
    </source>
</evidence>
<gene>
    <name evidence="4" type="ORF">BGW36DRAFT_292438</name>
</gene>
<dbReference type="EMBL" id="JAJTJA010000004">
    <property type="protein sequence ID" value="KAH8700911.1"/>
    <property type="molecule type" value="Genomic_DNA"/>
</dbReference>
<feature type="region of interest" description="Disordered" evidence="2">
    <location>
        <begin position="484"/>
        <end position="517"/>
    </location>
</feature>
<dbReference type="InterPro" id="IPR007219">
    <property type="entry name" value="XnlR_reg_dom"/>
</dbReference>
<feature type="compositionally biased region" description="Polar residues" evidence="2">
    <location>
        <begin position="489"/>
        <end position="517"/>
    </location>
</feature>
<dbReference type="Pfam" id="PF04082">
    <property type="entry name" value="Fungal_trans"/>
    <property type="match status" value="1"/>
</dbReference>
<feature type="non-terminal residue" evidence="4">
    <location>
        <position position="1"/>
    </location>
</feature>
<dbReference type="GO" id="GO:0008270">
    <property type="term" value="F:zinc ion binding"/>
    <property type="evidence" value="ECO:0007669"/>
    <property type="project" value="InterPro"/>
</dbReference>
<feature type="domain" description="Xylanolytic transcriptional activator regulatory" evidence="3">
    <location>
        <begin position="41"/>
        <end position="272"/>
    </location>
</feature>
<keyword evidence="5" id="KW-1185">Reference proteome</keyword>
<dbReference type="GeneID" id="70241201"/>